<dbReference type="Proteomes" id="UP000178098">
    <property type="component" value="Unassembled WGS sequence"/>
</dbReference>
<reference evidence="1 2" key="1">
    <citation type="journal article" date="2016" name="Nat. Commun.">
        <title>Thousands of microbial genomes shed light on interconnected biogeochemical processes in an aquifer system.</title>
        <authorList>
            <person name="Anantharaman K."/>
            <person name="Brown C.T."/>
            <person name="Hug L.A."/>
            <person name="Sharon I."/>
            <person name="Castelle C.J."/>
            <person name="Probst A.J."/>
            <person name="Thomas B.C."/>
            <person name="Singh A."/>
            <person name="Wilkins M.J."/>
            <person name="Karaoz U."/>
            <person name="Brodie E.L."/>
            <person name="Williams K.H."/>
            <person name="Hubbard S.S."/>
            <person name="Banfield J.F."/>
        </authorList>
    </citation>
    <scope>NUCLEOTIDE SEQUENCE [LARGE SCALE GENOMIC DNA]</scope>
</reference>
<dbReference type="SUPFAM" id="SSF49373">
    <property type="entry name" value="Invasin/intimin cell-adhesion fragments"/>
    <property type="match status" value="1"/>
</dbReference>
<name>A0A1F7HG00_9BACT</name>
<gene>
    <name evidence="1" type="ORF">A3D08_00850</name>
</gene>
<sequence>MPAIRDFATNYTTSTTGTTITIPMPAYQENDLLVAVLCADTGTGTWSLTGWTALFHQTNTSQLAVLYKIASTSESDPTFTRTVQETFNGSVISVRDINTTNPFGSTPVYTATNQAAAAKYTMSTITTTVANSLILYAVSNAVAGVPSLIEGPVILLYGQDGSAESSGVGWGFMPATGTTPNNVTCSNVATGAGVKATIQIAAPSGGATIIPAYCPDDTSVYINPINGTTAYNGNAALAATADTLFGTSLNGTTVADATVAAAADYGLNPYHSTGRLTSISGSKNWAGAALDLSAGNNVDVSSKNILVHTGPSTPGQIQRLSPVADFKGICFGMLSSAGNYKVWQVHGAGTTYNFDRDVPLVINSDNTSGLMESTGTFNPAAADVFGFWVAGSGVSTTIWDFYSLWMLDTVTVAGGNAAEPVGIPGMVSAASVGHERKSLLQQGDNQVLVLGPVQFGNGGTNPIYLDLNATAIEFPRQYNFASKTVNYCSVDNVAGLTYYAGAGDTIKHRNSVVSSASKFHWKFHASSSTSAAYDFSGLQIIGAGTITLLNNLSLSGVTWSNCSNFNSAGSYLNNCAISATTSTSALTVSSTANMGRITNTSFTNNHNGDIGHSIELTTVGTYTFDNITFSGGGVAKRNFNTGTGVNSSTDIATTDAAHGYTDGDAIYYQDQGGAQNIGLTDGALYYVNSQTATTLSFHTTKADAIADTSRVNLTSVGSETHYIYSAKADVYNNSGGVITINVLSGGSTPTIRESNSSSTIINNAVNLTVTVKDEAGAIVQNARVAMYKTSDSLEIMNALTNASGIVSTTYNYTTDTPIIVRVRKSSTGTKYIPVNATGTIQSSGFNLTVTFIADSVAT</sequence>
<dbReference type="AlphaFoldDB" id="A0A1F7HG00"/>
<comment type="caution">
    <text evidence="1">The sequence shown here is derived from an EMBL/GenBank/DDBJ whole genome shotgun (WGS) entry which is preliminary data.</text>
</comment>
<organism evidence="1 2">
    <name type="scientific">Candidatus Roizmanbacteria bacterium RIFCSPHIGHO2_02_FULL_43_11</name>
    <dbReference type="NCBI Taxonomy" id="1802043"/>
    <lineage>
        <taxon>Bacteria</taxon>
        <taxon>Candidatus Roizmaniibacteriota</taxon>
    </lineage>
</organism>
<dbReference type="InterPro" id="IPR008964">
    <property type="entry name" value="Invasin/intimin_cell_adhesion"/>
</dbReference>
<dbReference type="Gene3D" id="2.60.40.1120">
    <property type="entry name" value="Carboxypeptidase-like, regulatory domain"/>
    <property type="match status" value="1"/>
</dbReference>
<proteinExistence type="predicted"/>
<evidence type="ECO:0000313" key="2">
    <source>
        <dbReference type="Proteomes" id="UP000178098"/>
    </source>
</evidence>
<accession>A0A1F7HG00</accession>
<protein>
    <submittedName>
        <fullName evidence="1">Uncharacterized protein</fullName>
    </submittedName>
</protein>
<evidence type="ECO:0000313" key="1">
    <source>
        <dbReference type="EMBL" id="OGK29876.1"/>
    </source>
</evidence>
<dbReference type="EMBL" id="MFZT01000038">
    <property type="protein sequence ID" value="OGK29876.1"/>
    <property type="molecule type" value="Genomic_DNA"/>
</dbReference>